<dbReference type="AlphaFoldDB" id="A0A6A5WLI9"/>
<organism evidence="1 2">
    <name type="scientific">Amniculicola lignicola CBS 123094</name>
    <dbReference type="NCBI Taxonomy" id="1392246"/>
    <lineage>
        <taxon>Eukaryota</taxon>
        <taxon>Fungi</taxon>
        <taxon>Dikarya</taxon>
        <taxon>Ascomycota</taxon>
        <taxon>Pezizomycotina</taxon>
        <taxon>Dothideomycetes</taxon>
        <taxon>Pleosporomycetidae</taxon>
        <taxon>Pleosporales</taxon>
        <taxon>Amniculicolaceae</taxon>
        <taxon>Amniculicola</taxon>
    </lineage>
</organism>
<dbReference type="PRINTS" id="PR00081">
    <property type="entry name" value="GDHRDH"/>
</dbReference>
<evidence type="ECO:0000313" key="1">
    <source>
        <dbReference type="EMBL" id="KAF2001021.1"/>
    </source>
</evidence>
<dbReference type="Gene3D" id="3.40.50.720">
    <property type="entry name" value="NAD(P)-binding Rossmann-like Domain"/>
    <property type="match status" value="1"/>
</dbReference>
<dbReference type="OrthoDB" id="5296at2759"/>
<dbReference type="Pfam" id="PF00106">
    <property type="entry name" value="adh_short"/>
    <property type="match status" value="1"/>
</dbReference>
<evidence type="ECO:0000313" key="2">
    <source>
        <dbReference type="Proteomes" id="UP000799779"/>
    </source>
</evidence>
<protein>
    <submittedName>
        <fullName evidence="1">NAD(P)-binding protein</fullName>
    </submittedName>
</protein>
<dbReference type="Proteomes" id="UP000799779">
    <property type="component" value="Unassembled WGS sequence"/>
</dbReference>
<accession>A0A6A5WLI9</accession>
<proteinExistence type="predicted"/>
<dbReference type="InterPro" id="IPR052184">
    <property type="entry name" value="SDR_enzymes"/>
</dbReference>
<gene>
    <name evidence="1" type="ORF">P154DRAFT_575402</name>
</gene>
<dbReference type="PANTHER" id="PTHR45458:SF2">
    <property type="entry name" value="OXIDOREDUCTASE, SHORT CHAIN DEHYDROGENASE_REDUCTASE FAMILY SUPERFAMILY (AFU_ORTHOLOGUE AFUA_3G13450)"/>
    <property type="match status" value="1"/>
</dbReference>
<dbReference type="InterPro" id="IPR002347">
    <property type="entry name" value="SDR_fam"/>
</dbReference>
<dbReference type="InterPro" id="IPR036291">
    <property type="entry name" value="NAD(P)-bd_dom_sf"/>
</dbReference>
<reference evidence="1" key="1">
    <citation type="journal article" date="2020" name="Stud. Mycol.">
        <title>101 Dothideomycetes genomes: a test case for predicting lifestyles and emergence of pathogens.</title>
        <authorList>
            <person name="Haridas S."/>
            <person name="Albert R."/>
            <person name="Binder M."/>
            <person name="Bloem J."/>
            <person name="Labutti K."/>
            <person name="Salamov A."/>
            <person name="Andreopoulos B."/>
            <person name="Baker S."/>
            <person name="Barry K."/>
            <person name="Bills G."/>
            <person name="Bluhm B."/>
            <person name="Cannon C."/>
            <person name="Castanera R."/>
            <person name="Culley D."/>
            <person name="Daum C."/>
            <person name="Ezra D."/>
            <person name="Gonzalez J."/>
            <person name="Henrissat B."/>
            <person name="Kuo A."/>
            <person name="Liang C."/>
            <person name="Lipzen A."/>
            <person name="Lutzoni F."/>
            <person name="Magnuson J."/>
            <person name="Mondo S."/>
            <person name="Nolan M."/>
            <person name="Ohm R."/>
            <person name="Pangilinan J."/>
            <person name="Park H.-J."/>
            <person name="Ramirez L."/>
            <person name="Alfaro M."/>
            <person name="Sun H."/>
            <person name="Tritt A."/>
            <person name="Yoshinaga Y."/>
            <person name="Zwiers L.-H."/>
            <person name="Turgeon B."/>
            <person name="Goodwin S."/>
            <person name="Spatafora J."/>
            <person name="Crous P."/>
            <person name="Grigoriev I."/>
        </authorList>
    </citation>
    <scope>NUCLEOTIDE SEQUENCE</scope>
    <source>
        <strain evidence="1">CBS 123094</strain>
    </source>
</reference>
<dbReference type="PANTHER" id="PTHR45458">
    <property type="entry name" value="SHORT-CHAIN DEHYDROGENASE/REDUCTASE SDR"/>
    <property type="match status" value="1"/>
</dbReference>
<name>A0A6A5WLI9_9PLEO</name>
<dbReference type="EMBL" id="ML977585">
    <property type="protein sequence ID" value="KAF2001021.1"/>
    <property type="molecule type" value="Genomic_DNA"/>
</dbReference>
<sequence>MRNVVIIGATRGLGASLVNQYSATPSINVHGTARYTAAPHTKHNVQWISNIDIGHEGAGRRLASLYMADGPIDLLIICASYFLTESLHDLHWNKELDMYTTNVIGPVFLINHLVHAGLLKKGSRIVLVGSESGSIALKTLEGGGGNYGGNGSKAALNMAAKLLSIDLKEKEISVVVVHTGYLRKQNKDGEFDVGGVGAVKPDVAAASLKEWIQTSYTPEISGQFWAIRGTADIKTAEAVLGPRDALPVPLQLPY</sequence>
<dbReference type="GO" id="GO:0016616">
    <property type="term" value="F:oxidoreductase activity, acting on the CH-OH group of donors, NAD or NADP as acceptor"/>
    <property type="evidence" value="ECO:0007669"/>
    <property type="project" value="TreeGrafter"/>
</dbReference>
<dbReference type="SUPFAM" id="SSF51735">
    <property type="entry name" value="NAD(P)-binding Rossmann-fold domains"/>
    <property type="match status" value="1"/>
</dbReference>
<keyword evidence="2" id="KW-1185">Reference proteome</keyword>